<name>A0A6J1ANP9_9ROSI</name>
<keyword evidence="5" id="KW-0539">Nucleus</keyword>
<evidence type="ECO:0000256" key="2">
    <source>
        <dbReference type="ARBA" id="ARBA00023015"/>
    </source>
</evidence>
<evidence type="ECO:0000256" key="4">
    <source>
        <dbReference type="ARBA" id="ARBA00023163"/>
    </source>
</evidence>
<dbReference type="GO" id="GO:0005634">
    <property type="term" value="C:nucleus"/>
    <property type="evidence" value="ECO:0007669"/>
    <property type="project" value="UniProtKB-SubCell"/>
</dbReference>
<keyword evidence="4" id="KW-0804">Transcription</keyword>
<evidence type="ECO:0000259" key="6">
    <source>
        <dbReference type="PROSITE" id="PS50863"/>
    </source>
</evidence>
<comment type="subcellular location">
    <subcellularLocation>
        <location evidence="1">Nucleus</location>
    </subcellularLocation>
</comment>
<dbReference type="SUPFAM" id="SSF101936">
    <property type="entry name" value="DNA-binding pseudobarrel domain"/>
    <property type="match status" value="1"/>
</dbReference>
<dbReference type="OrthoDB" id="929722at2759"/>
<dbReference type="Gene3D" id="2.40.330.10">
    <property type="entry name" value="DNA-binding pseudobarrel domain"/>
    <property type="match status" value="1"/>
</dbReference>
<organism evidence="7 8">
    <name type="scientific">Herrania umbratica</name>
    <dbReference type="NCBI Taxonomy" id="108875"/>
    <lineage>
        <taxon>Eukaryota</taxon>
        <taxon>Viridiplantae</taxon>
        <taxon>Streptophyta</taxon>
        <taxon>Embryophyta</taxon>
        <taxon>Tracheophyta</taxon>
        <taxon>Spermatophyta</taxon>
        <taxon>Magnoliopsida</taxon>
        <taxon>eudicotyledons</taxon>
        <taxon>Gunneridae</taxon>
        <taxon>Pentapetalae</taxon>
        <taxon>rosids</taxon>
        <taxon>malvids</taxon>
        <taxon>Malvales</taxon>
        <taxon>Malvaceae</taxon>
        <taxon>Byttnerioideae</taxon>
        <taxon>Herrania</taxon>
    </lineage>
</organism>
<evidence type="ECO:0000313" key="8">
    <source>
        <dbReference type="RefSeq" id="XP_021288476.1"/>
    </source>
</evidence>
<dbReference type="InterPro" id="IPR015300">
    <property type="entry name" value="DNA-bd_pseudobarrel_sf"/>
</dbReference>
<keyword evidence="3" id="KW-0238">DNA-binding</keyword>
<evidence type="ECO:0000256" key="1">
    <source>
        <dbReference type="ARBA" id="ARBA00004123"/>
    </source>
</evidence>
<dbReference type="GeneID" id="110419710"/>
<keyword evidence="7" id="KW-1185">Reference proteome</keyword>
<reference evidence="8" key="1">
    <citation type="submission" date="2025-08" db="UniProtKB">
        <authorList>
            <consortium name="RefSeq"/>
        </authorList>
    </citation>
    <scope>IDENTIFICATION</scope>
    <source>
        <tissue evidence="8">Leaf</tissue>
    </source>
</reference>
<sequence length="121" mass="13827">MESFCKVLGDVDAKKQMAIPSDFVQHLPPHGGGYTHYFPVVDMSGKVWENFGYYIRSVESHPKPVFQGDWHQFVLAKGLVAGDRIIFRMERDANGVPRYTIAAQKRLLRKLFGQAIWGPEF</sequence>
<dbReference type="InterPro" id="IPR003340">
    <property type="entry name" value="B3_DNA-bd"/>
</dbReference>
<dbReference type="CDD" id="cd10017">
    <property type="entry name" value="B3_DNA"/>
    <property type="match status" value="1"/>
</dbReference>
<dbReference type="Proteomes" id="UP000504621">
    <property type="component" value="Unplaced"/>
</dbReference>
<gene>
    <name evidence="8" type="primary">LOC110419710</name>
</gene>
<evidence type="ECO:0000256" key="3">
    <source>
        <dbReference type="ARBA" id="ARBA00023125"/>
    </source>
</evidence>
<dbReference type="RefSeq" id="XP_021288476.1">
    <property type="nucleotide sequence ID" value="XM_021432801.1"/>
</dbReference>
<dbReference type="GO" id="GO:0003677">
    <property type="term" value="F:DNA binding"/>
    <property type="evidence" value="ECO:0007669"/>
    <property type="project" value="UniProtKB-KW"/>
</dbReference>
<evidence type="ECO:0000256" key="5">
    <source>
        <dbReference type="ARBA" id="ARBA00023242"/>
    </source>
</evidence>
<feature type="domain" description="TF-B3" evidence="6">
    <location>
        <begin position="2"/>
        <end position="105"/>
    </location>
</feature>
<keyword evidence="2" id="KW-0805">Transcription regulation</keyword>
<dbReference type="AlphaFoldDB" id="A0A6J1ANP9"/>
<dbReference type="PROSITE" id="PS50863">
    <property type="entry name" value="B3"/>
    <property type="match status" value="1"/>
</dbReference>
<protein>
    <submittedName>
        <fullName evidence="8">Uncharacterized protein LOC110419710</fullName>
    </submittedName>
</protein>
<proteinExistence type="predicted"/>
<accession>A0A6J1ANP9</accession>
<dbReference type="Pfam" id="PF02362">
    <property type="entry name" value="B3"/>
    <property type="match status" value="1"/>
</dbReference>
<evidence type="ECO:0000313" key="7">
    <source>
        <dbReference type="Proteomes" id="UP000504621"/>
    </source>
</evidence>